<keyword evidence="2" id="KW-1185">Reference proteome</keyword>
<organism evidence="1 2">
    <name type="scientific">Xylaria curta</name>
    <dbReference type="NCBI Taxonomy" id="42375"/>
    <lineage>
        <taxon>Eukaryota</taxon>
        <taxon>Fungi</taxon>
        <taxon>Dikarya</taxon>
        <taxon>Ascomycota</taxon>
        <taxon>Pezizomycotina</taxon>
        <taxon>Sordariomycetes</taxon>
        <taxon>Xylariomycetidae</taxon>
        <taxon>Xylariales</taxon>
        <taxon>Xylariaceae</taxon>
        <taxon>Xylaria</taxon>
    </lineage>
</organism>
<reference evidence="1" key="1">
    <citation type="submission" date="2022-10" db="EMBL/GenBank/DDBJ databases">
        <title>Genome Sequence of Xylaria curta.</title>
        <authorList>
            <person name="Buettner E."/>
        </authorList>
    </citation>
    <scope>NUCLEOTIDE SEQUENCE</scope>
    <source>
        <strain evidence="1">Babe10</strain>
    </source>
</reference>
<sequence length="922" mass="103965">MGRLQKAERVDNAGHSDGGAAPPSYDAPPSAGMSPEDVDQLNSAFSSLRLPLVTKEVTVDTCLAHLKLLFAFQNLKESIGYSDGLWQIYDNRVLRNNKKGADALNPTEALDDETKKNLALLREKRWALYVARAADRYEAWWNSFSRNRLKDDDMCEDTSKYTRFASHPPSEASTTVWESSMLPPLGKEPLYGSLGYLEDCMRHGLRELWHLGIQWQLVNNAIDTNFNYIVSDDCMAIWEQTTGRKWDNTDDSFFKLLPPCPSCGIENVVPWSTCGMAEDSKNEPPSIAGWGYGDAEFITTCSGCGKMLRRDYLEVLRFTTDVQNLLAHQYPVPGTLLESTGMPKQIPPTGNARYQLQRTFPNRLIQHGLRSRLYDPPPASMESVRAIIEKALADSDIVKQAESVAEKDKDKSYRLGQEARVHVRKMMSRYWNNTSPFALDLRGAVMRQGIFTEKMYKMDWLHSPAARETMARLVNKYGRFTEIIRKTQTKTAVPTLDIDLAWHTHQLSPGIYYKWMCSKTGKFVDHDDKIDENKLTASFEWTSKLYQDIYGEVYSECTCWYCESVRTSHVSGITDRLPILQSQKDKASDRFYESGRAALCPPDNSAHISAHNSVQLTDNNDSKLSRIRKQLHLRNQKRLEDNYEKARKRAKRKGRDLPPRDDYYYYYWGAPYLLYAPYVYPTYYVCPVYYDASAMAAGSGYYGACAAGITGLTVHCRTTPMRPRERAIRGQLRMIANVCHEAGVACVMNGDVEGRDEAVRLMQEFGVDGAMIATQAEKNSSCFQASADGGLLPWTDVVKQYTRYALEVENKFGNTKFMFTQLIPGKAPVYREISQCKSYTKACELLGYDDLMERAGEVDLSLDINPDNAGKKTKTANTTALAAGGQPAKSRAVSSSIKKNLSERGVQIPSEARANEATVMSV</sequence>
<evidence type="ECO:0000313" key="2">
    <source>
        <dbReference type="Proteomes" id="UP001143856"/>
    </source>
</evidence>
<comment type="caution">
    <text evidence="1">The sequence shown here is derived from an EMBL/GenBank/DDBJ whole genome shotgun (WGS) entry which is preliminary data.</text>
</comment>
<protein>
    <submittedName>
        <fullName evidence="1">Uncharacterized protein</fullName>
    </submittedName>
</protein>
<accession>A0ACC1P3I7</accession>
<name>A0ACC1P3I7_9PEZI</name>
<dbReference type="Proteomes" id="UP001143856">
    <property type="component" value="Unassembled WGS sequence"/>
</dbReference>
<gene>
    <name evidence="1" type="ORF">NUW58_g5348</name>
</gene>
<proteinExistence type="predicted"/>
<evidence type="ECO:0000313" key="1">
    <source>
        <dbReference type="EMBL" id="KAJ2985784.1"/>
    </source>
</evidence>
<dbReference type="EMBL" id="JAPDGR010001048">
    <property type="protein sequence ID" value="KAJ2985784.1"/>
    <property type="molecule type" value="Genomic_DNA"/>
</dbReference>